<organism evidence="2 3">
    <name type="scientific">Agrobacterium salinitolerans</name>
    <dbReference type="NCBI Taxonomy" id="1183413"/>
    <lineage>
        <taxon>Bacteria</taxon>
        <taxon>Pseudomonadati</taxon>
        <taxon>Pseudomonadota</taxon>
        <taxon>Alphaproteobacteria</taxon>
        <taxon>Hyphomicrobiales</taxon>
        <taxon>Rhizobiaceae</taxon>
        <taxon>Rhizobium/Agrobacterium group</taxon>
        <taxon>Agrobacterium</taxon>
    </lineage>
</organism>
<dbReference type="Proteomes" id="UP000319481">
    <property type="component" value="Unassembled WGS sequence"/>
</dbReference>
<evidence type="ECO:0000313" key="3">
    <source>
        <dbReference type="Proteomes" id="UP000319481"/>
    </source>
</evidence>
<dbReference type="Pfam" id="PF21882">
    <property type="entry name" value="Gp53-like_C"/>
    <property type="match status" value="1"/>
</dbReference>
<name>A0ABY3BVC6_9HYPH</name>
<dbReference type="Gene3D" id="2.60.40.3940">
    <property type="match status" value="1"/>
</dbReference>
<dbReference type="InterPro" id="IPR054075">
    <property type="entry name" value="Gp53-like_C"/>
</dbReference>
<protein>
    <recommendedName>
        <fullName evidence="1">Putative tail fiber protein gp53-like C-terminal domain-containing protein</fullName>
    </recommendedName>
</protein>
<proteinExistence type="predicted"/>
<reference evidence="2 3" key="1">
    <citation type="journal article" date="2019" name="Appl. Microbiol. Biotechnol.">
        <title>Differential efficiency of wild type rhizogenic strains for rol gene transformation of plants.</title>
        <authorList>
            <person name="Desmet S."/>
            <person name="De Keyser E."/>
            <person name="Van Vaerenbergh J."/>
            <person name="Baeyen S."/>
            <person name="Van Huylenbroeck J."/>
            <person name="Geelen D."/>
            <person name="Dhooghe E."/>
        </authorList>
    </citation>
    <scope>NUCLEOTIDE SEQUENCE [LARGE SCALE GENOMIC DNA]</scope>
    <source>
        <strain evidence="2 3">GBBC3283</strain>
    </source>
</reference>
<feature type="domain" description="Putative tail fiber protein gp53-like C-terminal" evidence="1">
    <location>
        <begin position="335"/>
        <end position="424"/>
    </location>
</feature>
<dbReference type="RefSeq" id="WP_142911699.1">
    <property type="nucleotide sequence ID" value="NZ_SGNZ01000001.1"/>
</dbReference>
<evidence type="ECO:0000313" key="2">
    <source>
        <dbReference type="EMBL" id="TRA97050.1"/>
    </source>
</evidence>
<keyword evidence="3" id="KW-1185">Reference proteome</keyword>
<sequence length="424" mass="44000">MTAPYTTGTIQLENGSIDVTGIGTAWDTSLIVGGTIYVEFDGGNPLPIGTVDSDTEITAALNWTGPTGTYSYAIVRDTSYGQQTVRTAEALATYIQRLNNPALAATAGVTPGSNKLLLFTGANTATVINLEDILQGVKFDEEVPTLAERAAYDGEAEGFRVLVADVGDGRSAFFTKKSAAAGDWSVPFYITGPTGGAGPYTDITIGPTTTLPAGSQAEITLVPVSPGVIRLDFGLPKGADGTGDVNGPNGGVVDGRPVAWDGNTGKLLKPISGPVAALHALVPSANKLPYFTEADAAALADLTSFARTLLDDADGAAMFATLGTTQFLGVDGFIRLPNGLMIQWGLVSSLDSGGGAVVVYPVAFPNAFYGFYPSILTAYVSASHSPIVYQDWDGTNERTQKIIWCRAAGAPLTAANVRWCALGR</sequence>
<evidence type="ECO:0000259" key="1">
    <source>
        <dbReference type="Pfam" id="PF21882"/>
    </source>
</evidence>
<gene>
    <name evidence="2" type="ORF">EXN23_02105</name>
</gene>
<comment type="caution">
    <text evidence="2">The sequence shown here is derived from an EMBL/GenBank/DDBJ whole genome shotgun (WGS) entry which is preliminary data.</text>
</comment>
<dbReference type="EMBL" id="SGNZ01000001">
    <property type="protein sequence ID" value="TRA97050.1"/>
    <property type="molecule type" value="Genomic_DNA"/>
</dbReference>
<accession>A0ABY3BVC6</accession>